<dbReference type="InterPro" id="IPR002347">
    <property type="entry name" value="SDR_fam"/>
</dbReference>
<name>A0A494YBQ0_9BURK</name>
<dbReference type="AlphaFoldDB" id="A0A494YBQ0"/>
<dbReference type="Gene3D" id="3.40.50.720">
    <property type="entry name" value="NAD(P)-binding Rossmann-like Domain"/>
    <property type="match status" value="1"/>
</dbReference>
<dbReference type="PRINTS" id="PR00081">
    <property type="entry name" value="GDHRDH"/>
</dbReference>
<comment type="similarity">
    <text evidence="1">Belongs to the short-chain dehydrogenases/reductases (SDR) family.</text>
</comment>
<gene>
    <name evidence="3" type="ORF">D7S86_07170</name>
</gene>
<keyword evidence="2" id="KW-0560">Oxidoreductase</keyword>
<dbReference type="FunFam" id="3.40.50.720:FF:000084">
    <property type="entry name" value="Short-chain dehydrogenase reductase"/>
    <property type="match status" value="1"/>
</dbReference>
<sequence>MLERFANKHVLVTGAAAGVGQVAAIRFAKEGADVSILDFQSAETTRAEIEKLGRRCTVYRCDVRDEQAVNETVAQAADAFAGRIDVLINNAGFNGHYNLVKDMPLNEWSETLAINLTGTMLVTRAVLPRMIAAKRGAIVSTASNVARRGLPYRADYVCSKWALLGLTQTLALENASHNIRVNAVCPGPVEGDRIEDVMAHHAKVEGKSLADVRKAWEEAAPMNRFVKPDEVANAMLFLASDESSAMTGQALNVTGGFLMT</sequence>
<dbReference type="GO" id="GO:0016616">
    <property type="term" value="F:oxidoreductase activity, acting on the CH-OH group of donors, NAD or NADP as acceptor"/>
    <property type="evidence" value="ECO:0007669"/>
    <property type="project" value="TreeGrafter"/>
</dbReference>
<protein>
    <submittedName>
        <fullName evidence="3">SDR family oxidoreductase</fullName>
    </submittedName>
</protein>
<evidence type="ECO:0000256" key="1">
    <source>
        <dbReference type="ARBA" id="ARBA00006484"/>
    </source>
</evidence>
<comment type="caution">
    <text evidence="3">The sequence shown here is derived from an EMBL/GenBank/DDBJ whole genome shotgun (WGS) entry which is preliminary data.</text>
</comment>
<proteinExistence type="inferred from homology"/>
<dbReference type="Pfam" id="PF13561">
    <property type="entry name" value="adh_short_C2"/>
    <property type="match status" value="1"/>
</dbReference>
<evidence type="ECO:0000313" key="3">
    <source>
        <dbReference type="EMBL" id="RKP57710.1"/>
    </source>
</evidence>
<evidence type="ECO:0000313" key="4">
    <source>
        <dbReference type="Proteomes" id="UP000270342"/>
    </source>
</evidence>
<dbReference type="PANTHER" id="PTHR42760">
    <property type="entry name" value="SHORT-CHAIN DEHYDROGENASES/REDUCTASES FAMILY MEMBER"/>
    <property type="match status" value="1"/>
</dbReference>
<dbReference type="PROSITE" id="PS00061">
    <property type="entry name" value="ADH_SHORT"/>
    <property type="match status" value="1"/>
</dbReference>
<dbReference type="InterPro" id="IPR036291">
    <property type="entry name" value="NAD(P)-bd_dom_sf"/>
</dbReference>
<organism evidence="3 4">
    <name type="scientific">Pararobbsia silviterrae</name>
    <dbReference type="NCBI Taxonomy" id="1792498"/>
    <lineage>
        <taxon>Bacteria</taxon>
        <taxon>Pseudomonadati</taxon>
        <taxon>Pseudomonadota</taxon>
        <taxon>Betaproteobacteria</taxon>
        <taxon>Burkholderiales</taxon>
        <taxon>Burkholderiaceae</taxon>
        <taxon>Pararobbsia</taxon>
    </lineage>
</organism>
<evidence type="ECO:0000256" key="2">
    <source>
        <dbReference type="ARBA" id="ARBA00023002"/>
    </source>
</evidence>
<dbReference type="InterPro" id="IPR020904">
    <property type="entry name" value="Sc_DH/Rdtase_CS"/>
</dbReference>
<dbReference type="EMBL" id="RBZU01000002">
    <property type="protein sequence ID" value="RKP57710.1"/>
    <property type="molecule type" value="Genomic_DNA"/>
</dbReference>
<reference evidence="3 4" key="1">
    <citation type="submission" date="2018-10" db="EMBL/GenBank/DDBJ databases">
        <title>Robbsia sp. DHC34, isolated from soil.</title>
        <authorList>
            <person name="Gao Z.-H."/>
            <person name="Qiu L.-H."/>
        </authorList>
    </citation>
    <scope>NUCLEOTIDE SEQUENCE [LARGE SCALE GENOMIC DNA]</scope>
    <source>
        <strain evidence="3 4">DHC34</strain>
    </source>
</reference>
<dbReference type="Proteomes" id="UP000270342">
    <property type="component" value="Unassembled WGS sequence"/>
</dbReference>
<keyword evidence="4" id="KW-1185">Reference proteome</keyword>
<accession>A0A494YBQ0</accession>
<dbReference type="SUPFAM" id="SSF51735">
    <property type="entry name" value="NAD(P)-binding Rossmann-fold domains"/>
    <property type="match status" value="1"/>
</dbReference>
<dbReference type="CDD" id="cd05233">
    <property type="entry name" value="SDR_c"/>
    <property type="match status" value="1"/>
</dbReference>
<dbReference type="PRINTS" id="PR00080">
    <property type="entry name" value="SDRFAMILY"/>
</dbReference>
<dbReference type="PANTHER" id="PTHR42760:SF133">
    <property type="entry name" value="3-OXOACYL-[ACYL-CARRIER-PROTEIN] REDUCTASE"/>
    <property type="match status" value="1"/>
</dbReference>